<accession>A0A2U8UJ54</accession>
<dbReference type="SUPFAM" id="SSF53474">
    <property type="entry name" value="alpha/beta-Hydrolases"/>
    <property type="match status" value="1"/>
</dbReference>
<dbReference type="GeneID" id="54992236"/>
<dbReference type="EMBL" id="MH153804">
    <property type="protein sequence ID" value="AWN03692.1"/>
    <property type="molecule type" value="Genomic_DNA"/>
</dbReference>
<evidence type="ECO:0000313" key="1">
    <source>
        <dbReference type="EMBL" id="AWN03692.1"/>
    </source>
</evidence>
<dbReference type="RefSeq" id="YP_009801718.1">
    <property type="nucleotide sequence ID" value="NC_047974.1"/>
</dbReference>
<dbReference type="Gene3D" id="3.40.50.1820">
    <property type="entry name" value="alpha/beta hydrolase"/>
    <property type="match status" value="1"/>
</dbReference>
<reference evidence="1 2" key="1">
    <citation type="submission" date="2018-03" db="EMBL/GenBank/DDBJ databases">
        <authorList>
            <person name="Garlena R.A."/>
            <person name="Russell D.A."/>
            <person name="Pope W.H."/>
            <person name="Jacobs-Sera D."/>
            <person name="Hatfull G.F."/>
        </authorList>
    </citation>
    <scope>NUCLEOTIDE SEQUENCE [LARGE SCALE GENOMIC DNA]</scope>
</reference>
<dbReference type="KEGG" id="vg:54992236"/>
<keyword evidence="2" id="KW-1185">Reference proteome</keyword>
<sequence>MSRGTVLVVEGTGISSLLEGVTDHLDPDLWDYQLVDYPAEYGNVRSYAKSREIGTLNLLDAAAKLDGRPIAMLGYSQGAQIVGDLAKLVAESGADPLFDLRAVGLVADPMRPAGKSILDLGTGYGIAGQRDIVGDFPVFWAANPLDAITCAKYDAMLRTVADLTEYMAIDDVIGWALDVFTKLDTLGWQNAWGASSLFDIPRQLRRLNQAKNDLLGYLPVDLIGNGSNINPAGGQHTCYSTASITRGGPTYCGWIANQLNTIGETL</sequence>
<dbReference type="Proteomes" id="UP000246975">
    <property type="component" value="Segment"/>
</dbReference>
<proteinExistence type="predicted"/>
<name>A0A2U8UJ54_9CAUD</name>
<gene>
    <name evidence="1" type="primary">72</name>
    <name evidence="1" type="ORF">PBI_JACE_72</name>
</gene>
<protein>
    <submittedName>
        <fullName evidence="1">Lysin B</fullName>
    </submittedName>
</protein>
<organism evidence="1 2">
    <name type="scientific">Gordonia phage Jace</name>
    <dbReference type="NCBI Taxonomy" id="2182360"/>
    <lineage>
        <taxon>Viruses</taxon>
        <taxon>Duplodnaviria</taxon>
        <taxon>Heunggongvirae</taxon>
        <taxon>Uroviricota</taxon>
        <taxon>Caudoviricetes</taxon>
        <taxon>Jacevirus</taxon>
        <taxon>Jacevirus jace</taxon>
    </lineage>
</organism>
<dbReference type="InterPro" id="IPR029058">
    <property type="entry name" value="AB_hydrolase_fold"/>
</dbReference>
<evidence type="ECO:0000313" key="2">
    <source>
        <dbReference type="Proteomes" id="UP000246975"/>
    </source>
</evidence>